<dbReference type="AlphaFoldDB" id="W6UB70"/>
<evidence type="ECO:0000256" key="3">
    <source>
        <dbReference type="SAM" id="MobiDB-lite"/>
    </source>
</evidence>
<dbReference type="KEGG" id="egl:EGR_06516"/>
<dbReference type="STRING" id="6210.W6UB70"/>
<dbReference type="InterPro" id="IPR007015">
    <property type="entry name" value="DNA_pol_V/MYBBP1A"/>
</dbReference>
<dbReference type="Proteomes" id="UP000019149">
    <property type="component" value="Unassembled WGS sequence"/>
</dbReference>
<accession>W6UB70</accession>
<dbReference type="GO" id="GO:0003723">
    <property type="term" value="F:RNA binding"/>
    <property type="evidence" value="ECO:0007669"/>
    <property type="project" value="TreeGrafter"/>
</dbReference>
<feature type="compositionally biased region" description="Acidic residues" evidence="3">
    <location>
        <begin position="784"/>
        <end position="794"/>
    </location>
</feature>
<dbReference type="EMBL" id="APAU02000058">
    <property type="protein sequence ID" value="EUB58633.1"/>
    <property type="molecule type" value="Genomic_DNA"/>
</dbReference>
<feature type="region of interest" description="Disordered" evidence="3">
    <location>
        <begin position="747"/>
        <end position="794"/>
    </location>
</feature>
<comment type="subcellular location">
    <subcellularLocation>
        <location evidence="1">Nucleus</location>
    </subcellularLocation>
</comment>
<dbReference type="PANTHER" id="PTHR13213:SF2">
    <property type="entry name" value="MYB-BINDING PROTEIN 1A"/>
    <property type="match status" value="1"/>
</dbReference>
<feature type="compositionally biased region" description="Acidic residues" evidence="3">
    <location>
        <begin position="750"/>
        <end position="773"/>
    </location>
</feature>
<dbReference type="Pfam" id="PF04931">
    <property type="entry name" value="DNA_pol_phi"/>
    <property type="match status" value="2"/>
</dbReference>
<dbReference type="PANTHER" id="PTHR13213">
    <property type="entry name" value="MYB-BINDING PROTEIN 1A FAMILY MEMBER"/>
    <property type="match status" value="1"/>
</dbReference>
<sequence>MHLRKDMREVVLKKGNRGFLDLFWDITSSEIEKRDAAIKNLQKHLSVRRNDIREHLSYSLDRLSKGLRSSARSSKAGFSSALTSILQDNKDISAETLFSSLDKNVLSFKAHDAKELVATNLAKIDCLVILYKSGRLDDLKKEDHKKIAAALAPLAKIESCLQSMLSVVSQVVPHLDHKVITLYRDLISQLWNSAWKAEEPTAGQILFILSLQDHSHVMSVVQDARKLETGNKSVIKRIVNAVKSCFQASDHEIAAELVARFRSSPIFSKLWARLSTPIDRPETPISQRLRTLRMGLILLSKLQTDEQFKVVVTPTFLAFLQKQLSNAKLSSHEDICREVNSLLSHFRTHVSEENSTLENNDDCRFSLPNESAIQASHLFTSIASQMPLFDATLASRTPHLLSSLLDCSSVALSEEYLYEWSRNLQKLFLTAKEDSTITTATVDRQRLHILELLRLVVFLIISRSNTTDSLEFLCETLDFLLLVANSSIVPLEVAEVAITSAVAGASLTQLGKCLTLLIRRVSLRAEMRNSSQSAKVCKQTMRVLVNTMRHLVETNMKICSDGLEDGAELLERLGTAKAILGDDNSDAVEQWIGILYATTIIYAVTLHSDPPSPKEASVLSLLDDISEARRHRSLPITTASNAMDTSQGTPASTDSDSTPEWSAVLTDAMLSLCVEPWRLLREVVGATFGRVVAQRELFAPPLGPPEVVFGTGKKEAEEQSEEAMSPLQLILSIADSRSKAAQERIAVAGVEEDEDDPDESIDGSSSAEEEEEREIGKSICGFADLEEEGPSTEAKIEDEEEEEEFLSNEQMEEQDEALAALFRASRSSKMDAKSRKEAVALLKLSLTLVGLSPTFDPFSVQVIRFPGVPSALYLGCKSLSGELAAKSSFDLEFKNGEFDIPTLYTTIQLAVASTRRTSNIQTQRRQGNKGDHVPLARIASCLDQLRSRPLLANELLWQSICNSDEALLPTCFKAIFRVFRNAIPDNKLIKCLQTACEFLQFKKVADQNSRKLLNVALEDVLGEFLSKMHPSKAHQLLLTRLITSSPELAELTGCLVIERLKFTLQPPASPSQSNLSYIYAQTALLSLANAVTSGLAGSKSPALSDWVLPLSRTLIGSFFMNPGASTWTQSKALTVAVFECLFNCFKLNKTVFDQLTSEELTSILTSNRTAFPKAVRPHHSRLIQLIRSLRASSQHLSAVLEGLDTQRKLEKAEAKQERRRKRKAKAAADLAKKKKAKLEGAAEQKKA</sequence>
<comment type="caution">
    <text evidence="4">The sequence shown here is derived from an EMBL/GenBank/DDBJ whole genome shotgun (WGS) entry which is preliminary data.</text>
</comment>
<name>W6UB70_ECHGR</name>
<dbReference type="GeneID" id="36342231"/>
<gene>
    <name evidence="4" type="ORF">EGR_06516</name>
</gene>
<feature type="compositionally biased region" description="Polar residues" evidence="3">
    <location>
        <begin position="635"/>
        <end position="659"/>
    </location>
</feature>
<evidence type="ECO:0000256" key="1">
    <source>
        <dbReference type="ARBA" id="ARBA00004123"/>
    </source>
</evidence>
<protein>
    <submittedName>
        <fullName evidence="4">Myb-binding protein</fullName>
    </submittedName>
</protein>
<keyword evidence="2" id="KW-0539">Nucleus</keyword>
<feature type="region of interest" description="Disordered" evidence="3">
    <location>
        <begin position="633"/>
        <end position="659"/>
    </location>
</feature>
<dbReference type="OMA" id="QWIGILY"/>
<dbReference type="GO" id="GO:0003714">
    <property type="term" value="F:transcription corepressor activity"/>
    <property type="evidence" value="ECO:0007669"/>
    <property type="project" value="TreeGrafter"/>
</dbReference>
<evidence type="ECO:0000256" key="2">
    <source>
        <dbReference type="ARBA" id="ARBA00023242"/>
    </source>
</evidence>
<evidence type="ECO:0000313" key="5">
    <source>
        <dbReference type="Proteomes" id="UP000019149"/>
    </source>
</evidence>
<keyword evidence="5" id="KW-1185">Reference proteome</keyword>
<dbReference type="GO" id="GO:0005730">
    <property type="term" value="C:nucleolus"/>
    <property type="evidence" value="ECO:0007669"/>
    <property type="project" value="InterPro"/>
</dbReference>
<dbReference type="OrthoDB" id="342531at2759"/>
<reference evidence="4 5" key="1">
    <citation type="journal article" date="2013" name="Nat. Genet.">
        <title>The genome of the hydatid tapeworm Echinococcus granulosus.</title>
        <authorList>
            <person name="Zheng H."/>
            <person name="Zhang W."/>
            <person name="Zhang L."/>
            <person name="Zhang Z."/>
            <person name="Li J."/>
            <person name="Lu G."/>
            <person name="Zhu Y."/>
            <person name="Wang Y."/>
            <person name="Huang Y."/>
            <person name="Liu J."/>
            <person name="Kang H."/>
            <person name="Chen J."/>
            <person name="Wang L."/>
            <person name="Chen A."/>
            <person name="Yu S."/>
            <person name="Gao Z."/>
            <person name="Jin L."/>
            <person name="Gu W."/>
            <person name="Wang Z."/>
            <person name="Zhao L."/>
            <person name="Shi B."/>
            <person name="Wen H."/>
            <person name="Lin R."/>
            <person name="Jones M.K."/>
            <person name="Brejova B."/>
            <person name="Vinar T."/>
            <person name="Zhao G."/>
            <person name="McManus D.P."/>
            <person name="Chen Z."/>
            <person name="Zhou Y."/>
            <person name="Wang S."/>
        </authorList>
    </citation>
    <scope>NUCLEOTIDE SEQUENCE [LARGE SCALE GENOMIC DNA]</scope>
</reference>
<feature type="region of interest" description="Disordered" evidence="3">
    <location>
        <begin position="1209"/>
        <end position="1247"/>
    </location>
</feature>
<organism evidence="4 5">
    <name type="scientific">Echinococcus granulosus</name>
    <name type="common">Hydatid tapeworm</name>
    <dbReference type="NCBI Taxonomy" id="6210"/>
    <lineage>
        <taxon>Eukaryota</taxon>
        <taxon>Metazoa</taxon>
        <taxon>Spiralia</taxon>
        <taxon>Lophotrochozoa</taxon>
        <taxon>Platyhelminthes</taxon>
        <taxon>Cestoda</taxon>
        <taxon>Eucestoda</taxon>
        <taxon>Cyclophyllidea</taxon>
        <taxon>Taeniidae</taxon>
        <taxon>Echinococcus</taxon>
        <taxon>Echinococcus granulosus group</taxon>
    </lineage>
</organism>
<evidence type="ECO:0000313" key="4">
    <source>
        <dbReference type="EMBL" id="EUB58633.1"/>
    </source>
</evidence>
<dbReference type="CTD" id="36342231"/>
<dbReference type="RefSeq" id="XP_024349829.1">
    <property type="nucleotide sequence ID" value="XM_024495765.1"/>
</dbReference>
<proteinExistence type="predicted"/>
<dbReference type="GO" id="GO:0043565">
    <property type="term" value="F:sequence-specific DNA binding"/>
    <property type="evidence" value="ECO:0007669"/>
    <property type="project" value="TreeGrafter"/>
</dbReference>
<feature type="compositionally biased region" description="Basic and acidic residues" evidence="3">
    <location>
        <begin position="1237"/>
        <end position="1247"/>
    </location>
</feature>